<dbReference type="EMBL" id="BAUT01000012">
    <property type="protein sequence ID" value="GAE25676.1"/>
    <property type="molecule type" value="Genomic_DNA"/>
</dbReference>
<reference evidence="2" key="1">
    <citation type="journal article" date="2014" name="Genome Announc.">
        <title>Draft Genome Sequences of Three Alkaliphilic Bacillus Strains, Bacillus wakoensis JCM 9140T, Bacillus akibai JCM 9157T, and Bacillus hemicellulosilyticus JCM 9152T.</title>
        <authorList>
            <person name="Yuki M."/>
            <person name="Oshima K."/>
            <person name="Suda W."/>
            <person name="Oshida Y."/>
            <person name="Kitamura K."/>
            <person name="Iida T."/>
            <person name="Hattori M."/>
            <person name="Ohkuma M."/>
        </authorList>
    </citation>
    <scope>NUCLEOTIDE SEQUENCE [LARGE SCALE GENOMIC DNA]</scope>
    <source>
        <strain evidence="2">JCM 9140</strain>
    </source>
</reference>
<dbReference type="GO" id="GO:0004222">
    <property type="term" value="F:metalloendopeptidase activity"/>
    <property type="evidence" value="ECO:0007669"/>
    <property type="project" value="TreeGrafter"/>
</dbReference>
<dbReference type="InterPro" id="IPR018392">
    <property type="entry name" value="LysM"/>
</dbReference>
<protein>
    <submittedName>
        <fullName evidence="2">Membrane proteins related to metalloendopeptidases</fullName>
    </submittedName>
</protein>
<dbReference type="STRING" id="1236970.JCM9140_1683"/>
<comment type="caution">
    <text evidence="2">The sequence shown here is derived from an EMBL/GenBank/DDBJ whole genome shotgun (WGS) entry which is preliminary data.</text>
</comment>
<dbReference type="SMART" id="SM00257">
    <property type="entry name" value="LysM"/>
    <property type="match status" value="2"/>
</dbReference>
<evidence type="ECO:0000313" key="3">
    <source>
        <dbReference type="Proteomes" id="UP000018890"/>
    </source>
</evidence>
<dbReference type="InterPro" id="IPR036779">
    <property type="entry name" value="LysM_dom_sf"/>
</dbReference>
<feature type="domain" description="LysM" evidence="1">
    <location>
        <begin position="281"/>
        <end position="324"/>
    </location>
</feature>
<dbReference type="Pfam" id="PF01476">
    <property type="entry name" value="LysM"/>
    <property type="match status" value="2"/>
</dbReference>
<dbReference type="InterPro" id="IPR011055">
    <property type="entry name" value="Dup_hybrid_motif"/>
</dbReference>
<dbReference type="SUPFAM" id="SSF54106">
    <property type="entry name" value="LysM domain"/>
    <property type="match status" value="2"/>
</dbReference>
<feature type="domain" description="LysM" evidence="1">
    <location>
        <begin position="233"/>
        <end position="276"/>
    </location>
</feature>
<dbReference type="Proteomes" id="UP000018890">
    <property type="component" value="Unassembled WGS sequence"/>
</dbReference>
<evidence type="ECO:0000259" key="1">
    <source>
        <dbReference type="PROSITE" id="PS51782"/>
    </source>
</evidence>
<dbReference type="Pfam" id="PF01551">
    <property type="entry name" value="Peptidase_M23"/>
    <property type="match status" value="1"/>
</dbReference>
<dbReference type="CDD" id="cd00118">
    <property type="entry name" value="LysM"/>
    <property type="match status" value="2"/>
</dbReference>
<dbReference type="CDD" id="cd12797">
    <property type="entry name" value="M23_peptidase"/>
    <property type="match status" value="1"/>
</dbReference>
<dbReference type="AlphaFoldDB" id="W4Q0R7"/>
<dbReference type="InterPro" id="IPR050570">
    <property type="entry name" value="Cell_wall_metabolism_enzyme"/>
</dbReference>
<evidence type="ECO:0000313" key="2">
    <source>
        <dbReference type="EMBL" id="GAE25676.1"/>
    </source>
</evidence>
<name>W4Q0R7_9BACI</name>
<dbReference type="SUPFAM" id="SSF51261">
    <property type="entry name" value="Duplicated hybrid motif"/>
    <property type="match status" value="1"/>
</dbReference>
<dbReference type="PANTHER" id="PTHR21666">
    <property type="entry name" value="PEPTIDASE-RELATED"/>
    <property type="match status" value="1"/>
</dbReference>
<dbReference type="InterPro" id="IPR016047">
    <property type="entry name" value="M23ase_b-sheet_dom"/>
</dbReference>
<proteinExistence type="predicted"/>
<dbReference type="PANTHER" id="PTHR21666:SF290">
    <property type="entry name" value="PEPTIDASE M23 DOMAIN PROTEIN"/>
    <property type="match status" value="1"/>
</dbReference>
<accession>W4Q0R7</accession>
<gene>
    <name evidence="2" type="ORF">JCM9140_1683</name>
</gene>
<organism evidence="2 3">
    <name type="scientific">Halalkalibacter wakoensis JCM 9140</name>
    <dbReference type="NCBI Taxonomy" id="1236970"/>
    <lineage>
        <taxon>Bacteria</taxon>
        <taxon>Bacillati</taxon>
        <taxon>Bacillota</taxon>
        <taxon>Bacilli</taxon>
        <taxon>Bacillales</taxon>
        <taxon>Bacillaceae</taxon>
        <taxon>Halalkalibacter</taxon>
    </lineage>
</organism>
<dbReference type="Gene3D" id="2.70.70.10">
    <property type="entry name" value="Glucose Permease (Domain IIA)"/>
    <property type="match status" value="1"/>
</dbReference>
<dbReference type="Gene3D" id="3.10.350.10">
    <property type="entry name" value="LysM domain"/>
    <property type="match status" value="2"/>
</dbReference>
<keyword evidence="3" id="KW-1185">Reference proteome</keyword>
<sequence>MKTWKKMKKFVTNEEEKMVDFIRRICIVLALATFLGLLFIGASLTSYAESKIEGKVPEELIEALIWPTVGEITDTYGTRWGNHFGIDIAAPEGTTVVTVADGTVSRSYYSDTYGNVVFIEHENGLETVYAHLHERHVEEGEVISEGDKLGTVGTTGRSSGNHLHFEVHHGNWNIEKSESIDPFLVLSKEQEYMFASLGEESPYGQDWQDREIASVMSSKQLNDRENELEEESVQVIVSAGDTLWAIASKFDVSVDQLKEWNDLSSDVIKVNEVLDIYHSTHTHVIQSGETLTSIARNYGVSADAIIELNNLVTDLIVPGQTIVIN</sequence>
<dbReference type="PROSITE" id="PS51782">
    <property type="entry name" value="LYSM"/>
    <property type="match status" value="2"/>
</dbReference>